<dbReference type="STRING" id="765440.A0A0C3F3W9"/>
<proteinExistence type="predicted"/>
<organism evidence="1 2">
    <name type="scientific">Piloderma croceum (strain F 1598)</name>
    <dbReference type="NCBI Taxonomy" id="765440"/>
    <lineage>
        <taxon>Eukaryota</taxon>
        <taxon>Fungi</taxon>
        <taxon>Dikarya</taxon>
        <taxon>Basidiomycota</taxon>
        <taxon>Agaricomycotina</taxon>
        <taxon>Agaricomycetes</taxon>
        <taxon>Agaricomycetidae</taxon>
        <taxon>Atheliales</taxon>
        <taxon>Atheliaceae</taxon>
        <taxon>Piloderma</taxon>
    </lineage>
</organism>
<dbReference type="EMBL" id="KN833056">
    <property type="protein sequence ID" value="KIM74734.1"/>
    <property type="molecule type" value="Genomic_DNA"/>
</dbReference>
<evidence type="ECO:0000313" key="2">
    <source>
        <dbReference type="Proteomes" id="UP000054166"/>
    </source>
</evidence>
<dbReference type="InParanoid" id="A0A0C3F3W9"/>
<name>A0A0C3F3W9_PILCF</name>
<dbReference type="OrthoDB" id="3219836at2759"/>
<reference evidence="2" key="2">
    <citation type="submission" date="2015-01" db="EMBL/GenBank/DDBJ databases">
        <title>Evolutionary Origins and Diversification of the Mycorrhizal Mutualists.</title>
        <authorList>
            <consortium name="DOE Joint Genome Institute"/>
            <consortium name="Mycorrhizal Genomics Consortium"/>
            <person name="Kohler A."/>
            <person name="Kuo A."/>
            <person name="Nagy L.G."/>
            <person name="Floudas D."/>
            <person name="Copeland A."/>
            <person name="Barry K.W."/>
            <person name="Cichocki N."/>
            <person name="Veneault-Fourrey C."/>
            <person name="LaButti K."/>
            <person name="Lindquist E.A."/>
            <person name="Lipzen A."/>
            <person name="Lundell T."/>
            <person name="Morin E."/>
            <person name="Murat C."/>
            <person name="Riley R."/>
            <person name="Ohm R."/>
            <person name="Sun H."/>
            <person name="Tunlid A."/>
            <person name="Henrissat B."/>
            <person name="Grigoriev I.V."/>
            <person name="Hibbett D.S."/>
            <person name="Martin F."/>
        </authorList>
    </citation>
    <scope>NUCLEOTIDE SEQUENCE [LARGE SCALE GENOMIC DNA]</scope>
    <source>
        <strain evidence="2">F 1598</strain>
    </source>
</reference>
<keyword evidence="2" id="KW-1185">Reference proteome</keyword>
<dbReference type="Proteomes" id="UP000054166">
    <property type="component" value="Unassembled WGS sequence"/>
</dbReference>
<dbReference type="AlphaFoldDB" id="A0A0C3F3W9"/>
<sequence length="184" mass="19819">MADTFIANAKVDDLRAITRSLLASGSPNLASAFTTAARSRLCQTNAKCPPNPSTLFAIRQNDGMVVPTSQLNEALSRARTLYGAGMGFASLGVLESVVRATIGLRWEDVSELSDILALVDADISQAIQSSKEEIDAGRIGDLASARQIVTELRVAVRDSFVDCETWGGEFPFERASGSIEFWKF</sequence>
<gene>
    <name evidence="1" type="ORF">PILCRDRAFT_827939</name>
</gene>
<protein>
    <submittedName>
        <fullName evidence="1">Uncharacterized protein</fullName>
    </submittedName>
</protein>
<evidence type="ECO:0000313" key="1">
    <source>
        <dbReference type="EMBL" id="KIM74734.1"/>
    </source>
</evidence>
<dbReference type="HOGENOM" id="CLU_080473_0_0_1"/>
<reference evidence="1 2" key="1">
    <citation type="submission" date="2014-04" db="EMBL/GenBank/DDBJ databases">
        <authorList>
            <consortium name="DOE Joint Genome Institute"/>
            <person name="Kuo A."/>
            <person name="Tarkka M."/>
            <person name="Buscot F."/>
            <person name="Kohler A."/>
            <person name="Nagy L.G."/>
            <person name="Floudas D."/>
            <person name="Copeland A."/>
            <person name="Barry K.W."/>
            <person name="Cichocki N."/>
            <person name="Veneault-Fourrey C."/>
            <person name="LaButti K."/>
            <person name="Lindquist E.A."/>
            <person name="Lipzen A."/>
            <person name="Lundell T."/>
            <person name="Morin E."/>
            <person name="Murat C."/>
            <person name="Sun H."/>
            <person name="Tunlid A."/>
            <person name="Henrissat B."/>
            <person name="Grigoriev I.V."/>
            <person name="Hibbett D.S."/>
            <person name="Martin F."/>
            <person name="Nordberg H.P."/>
            <person name="Cantor M.N."/>
            <person name="Hua S.X."/>
        </authorList>
    </citation>
    <scope>NUCLEOTIDE SEQUENCE [LARGE SCALE GENOMIC DNA]</scope>
    <source>
        <strain evidence="1 2">F 1598</strain>
    </source>
</reference>
<accession>A0A0C3F3W9</accession>